<dbReference type="Pfam" id="PF09330">
    <property type="entry name" value="Lact-deh-memb"/>
    <property type="match status" value="1"/>
</dbReference>
<comment type="catalytic activity">
    <reaction evidence="5">
        <text>(R)-lactate + a quinone = a quinol + pyruvate</text>
        <dbReference type="Rhea" id="RHEA:51468"/>
        <dbReference type="ChEBI" id="CHEBI:15361"/>
        <dbReference type="ChEBI" id="CHEBI:16004"/>
        <dbReference type="ChEBI" id="CHEBI:24646"/>
        <dbReference type="ChEBI" id="CHEBI:132124"/>
        <dbReference type="EC" id="1.1.5.12"/>
    </reaction>
</comment>
<dbReference type="InterPro" id="IPR016169">
    <property type="entry name" value="FAD-bd_PCMH_sub2"/>
</dbReference>
<dbReference type="InterPro" id="IPR036318">
    <property type="entry name" value="FAD-bd_PCMH-like_sf"/>
</dbReference>
<dbReference type="InterPro" id="IPR016173">
    <property type="entry name" value="D-lactate_DH_C-sub2"/>
</dbReference>
<dbReference type="SUPFAM" id="SSF55103">
    <property type="entry name" value="FAD-linked oxidases, C-terminal domain"/>
    <property type="match status" value="1"/>
</dbReference>
<dbReference type="Pfam" id="PF01565">
    <property type="entry name" value="FAD_binding_4"/>
    <property type="match status" value="1"/>
</dbReference>
<dbReference type="PANTHER" id="PTHR43716">
    <property type="entry name" value="D-2-HYDROXYGLUTARATE DEHYDROGENASE, MITOCHONDRIAL"/>
    <property type="match status" value="1"/>
</dbReference>
<dbReference type="GO" id="GO:0008720">
    <property type="term" value="F:D-lactate dehydrogenase (NAD+) activity"/>
    <property type="evidence" value="ECO:0007669"/>
    <property type="project" value="UniProtKB-EC"/>
</dbReference>
<dbReference type="PANTHER" id="PTHR43716:SF1">
    <property type="entry name" value="D-2-HYDROXYGLUTARATE DEHYDROGENASE, MITOCHONDRIAL"/>
    <property type="match status" value="1"/>
</dbReference>
<dbReference type="Gene3D" id="3.30.43.10">
    <property type="entry name" value="Uridine Diphospho-n-acetylenolpyruvylglucosamine Reductase, domain 2"/>
    <property type="match status" value="1"/>
</dbReference>
<keyword evidence="5" id="KW-0874">Quinone</keyword>
<dbReference type="Gene3D" id="3.30.465.10">
    <property type="match status" value="1"/>
</dbReference>
<comment type="function">
    <text evidence="5">Catalyzes the oxidation of D-lactate to pyruvate.</text>
</comment>
<dbReference type="Proteomes" id="UP000832011">
    <property type="component" value="Chromosome"/>
</dbReference>
<dbReference type="Gene3D" id="3.30.1370.20">
    <property type="entry name" value="D-lactate dehydrogenase, cap domain, subdomain 2"/>
    <property type="match status" value="1"/>
</dbReference>
<dbReference type="InterPro" id="IPR012256">
    <property type="entry name" value="D_lactate_DH"/>
</dbReference>
<evidence type="ECO:0000259" key="6">
    <source>
        <dbReference type="PROSITE" id="PS51387"/>
    </source>
</evidence>
<evidence type="ECO:0000256" key="3">
    <source>
        <dbReference type="ARBA" id="ARBA00022827"/>
    </source>
</evidence>
<evidence type="ECO:0000256" key="4">
    <source>
        <dbReference type="ARBA" id="ARBA00023002"/>
    </source>
</evidence>
<dbReference type="Gene3D" id="3.30.70.610">
    <property type="entry name" value="D-lactate dehydrogenase, cap domain, subdomain 1"/>
    <property type="match status" value="2"/>
</dbReference>
<dbReference type="NCBIfam" id="NF008387">
    <property type="entry name" value="PRK11183.1"/>
    <property type="match status" value="1"/>
</dbReference>
<name>A0ABY4E4B5_9NEIS</name>
<reference evidence="7 8" key="1">
    <citation type="journal article" date="2022" name="Res Sq">
        <title>Evolution of multicellular longitudinally dividing oral cavity symbionts (Neisseriaceae).</title>
        <authorList>
            <person name="Nyongesa S."/>
            <person name="Weber P."/>
            <person name="Bernet E."/>
            <person name="Pullido F."/>
            <person name="Nieckarz M."/>
            <person name="Delaby M."/>
            <person name="Nieves C."/>
            <person name="Viehboeck T."/>
            <person name="Krause N."/>
            <person name="Rivera-Millot A."/>
            <person name="Nakamura A."/>
            <person name="Vischer N."/>
            <person name="VanNieuwenhze M."/>
            <person name="Brun Y."/>
            <person name="Cava F."/>
            <person name="Bulgheresi S."/>
            <person name="Veyrier F."/>
        </authorList>
    </citation>
    <scope>NUCLEOTIDE SEQUENCE [LARGE SCALE GENOMIC DNA]</scope>
    <source>
        <strain evidence="7 8">SN4</strain>
    </source>
</reference>
<dbReference type="InterPro" id="IPR016172">
    <property type="entry name" value="D-lactate_DH_C-sub1"/>
</dbReference>
<gene>
    <name evidence="7" type="primary">dld</name>
    <name evidence="7" type="ORF">LVJ82_04375</name>
</gene>
<evidence type="ECO:0000313" key="8">
    <source>
        <dbReference type="Proteomes" id="UP000832011"/>
    </source>
</evidence>
<comment type="cofactor">
    <cofactor evidence="1 5">
        <name>FAD</name>
        <dbReference type="ChEBI" id="CHEBI:57692"/>
    </cofactor>
</comment>
<evidence type="ECO:0000256" key="1">
    <source>
        <dbReference type="ARBA" id="ARBA00001974"/>
    </source>
</evidence>
<dbReference type="PIRSF" id="PIRSF000101">
    <property type="entry name" value="D-lactate_dh"/>
    <property type="match status" value="1"/>
</dbReference>
<dbReference type="InterPro" id="IPR016166">
    <property type="entry name" value="FAD-bd_PCMH"/>
</dbReference>
<dbReference type="SUPFAM" id="SSF56176">
    <property type="entry name" value="FAD-binding/transporter-associated domain-like"/>
    <property type="match status" value="1"/>
</dbReference>
<protein>
    <recommendedName>
        <fullName evidence="5">D-lactate dehydrogenase</fullName>
        <ecNumber evidence="5">1.1.5.12</ecNumber>
    </recommendedName>
</protein>
<organism evidence="7 8">
    <name type="scientific">Vitreoscilla massiliensis</name>
    <dbReference type="NCBI Taxonomy" id="1689272"/>
    <lineage>
        <taxon>Bacteria</taxon>
        <taxon>Pseudomonadati</taxon>
        <taxon>Pseudomonadota</taxon>
        <taxon>Betaproteobacteria</taxon>
        <taxon>Neisseriales</taxon>
        <taxon>Neisseriaceae</taxon>
        <taxon>Vitreoscilla</taxon>
    </lineage>
</organism>
<dbReference type="InterPro" id="IPR006094">
    <property type="entry name" value="Oxid_FAD_bind_N"/>
</dbReference>
<dbReference type="RefSeq" id="WP_058355877.1">
    <property type="nucleotide sequence ID" value="NZ_CABKVG010000008.1"/>
</dbReference>
<feature type="domain" description="FAD-binding PCMH-type" evidence="6">
    <location>
        <begin position="39"/>
        <end position="267"/>
    </location>
</feature>
<dbReference type="InterPro" id="IPR016164">
    <property type="entry name" value="FAD-linked_Oxase-like_C"/>
</dbReference>
<accession>A0ABY4E4B5</accession>
<evidence type="ECO:0000313" key="7">
    <source>
        <dbReference type="EMBL" id="UOO90230.1"/>
    </source>
</evidence>
<keyword evidence="3 5" id="KW-0274">FAD</keyword>
<evidence type="ECO:0000256" key="2">
    <source>
        <dbReference type="ARBA" id="ARBA00022630"/>
    </source>
</evidence>
<dbReference type="InterPro" id="IPR016167">
    <property type="entry name" value="FAD-bd_PCMH_sub1"/>
</dbReference>
<evidence type="ECO:0000256" key="5">
    <source>
        <dbReference type="PIRNR" id="PIRNR000101"/>
    </source>
</evidence>
<keyword evidence="4 5" id="KW-0560">Oxidoreductase</keyword>
<sequence>MNNQQTANLITTLEAIVGSAKVLTQEIHKKPFATGFRLGGGACLAVVLPQTLLQMWQVLQACVDADVIVIPQAANTGVTGGSTPDGDAYDRDIVIISTNALKGVHLLDEQQQVLAFPGTSLTELEQALAPHDREPHSVIGSSCIGASVIGGVCNNSGGSLIRRGPAFTEKSLFARVNANGELELVNELGIDLGESPQQIFANLSAQNYQIGQHPEWQGRIWADDYADKLRQVDADEPTRFNGNPDYLHNSAGCAGKLAVFAVRLPTFAKAGRSEVFYIGSHSQASLIALRRSLLTHMSDLPYQAEYIHRGAMDLTVRYARYVYKAVQYLGADKIPQLFGWKKKLQAALCKLPLLPSNALDKLIQAASVFIPGAVAPRIQAYRQQYEHHLMLKIDATQLQEVTELLQQHFQHHDGAYFQCNAAEAENAFLIRFGVGSCLSSYCDLHGLNPNERIVTFDVALRANDTQWLLDIPEALQQQIQFNSSCGHFFCYVAHQEFIVKAGVDTEQFKNDMLALFRARGAQYPAEHNVGHVYEATAGYQAFLQQLDPTNVFNPGIGKTSKCKHWH</sequence>
<dbReference type="InterPro" id="IPR015409">
    <property type="entry name" value="Lactate_DH_C"/>
</dbReference>
<keyword evidence="2 5" id="KW-0285">Flavoprotein</keyword>
<dbReference type="PROSITE" id="PS51387">
    <property type="entry name" value="FAD_PCMH"/>
    <property type="match status" value="1"/>
</dbReference>
<dbReference type="EMBL" id="CP091511">
    <property type="protein sequence ID" value="UOO90230.1"/>
    <property type="molecule type" value="Genomic_DNA"/>
</dbReference>
<proteinExistence type="predicted"/>
<dbReference type="EC" id="1.1.5.12" evidence="5"/>
<keyword evidence="8" id="KW-1185">Reference proteome</keyword>
<dbReference type="InterPro" id="IPR051264">
    <property type="entry name" value="FAD-oxidored/transferase_4"/>
</dbReference>